<keyword evidence="3" id="KW-0808">Transferase</keyword>
<dbReference type="PROSITE" id="PS50011">
    <property type="entry name" value="PROTEIN_KINASE_DOM"/>
    <property type="match status" value="1"/>
</dbReference>
<evidence type="ECO:0000256" key="5">
    <source>
        <dbReference type="ARBA" id="ARBA00022777"/>
    </source>
</evidence>
<dbReference type="GO" id="GO:0005524">
    <property type="term" value="F:ATP binding"/>
    <property type="evidence" value="ECO:0007669"/>
    <property type="project" value="UniProtKB-KW"/>
</dbReference>
<feature type="domain" description="PASTA" evidence="11">
    <location>
        <begin position="484"/>
        <end position="550"/>
    </location>
</feature>
<comment type="catalytic activity">
    <reaction evidence="7">
        <text>L-threonyl-[protein] + ATP = O-phospho-L-threonyl-[protein] + ADP + H(+)</text>
        <dbReference type="Rhea" id="RHEA:46608"/>
        <dbReference type="Rhea" id="RHEA-COMP:11060"/>
        <dbReference type="Rhea" id="RHEA-COMP:11605"/>
        <dbReference type="ChEBI" id="CHEBI:15378"/>
        <dbReference type="ChEBI" id="CHEBI:30013"/>
        <dbReference type="ChEBI" id="CHEBI:30616"/>
        <dbReference type="ChEBI" id="CHEBI:61977"/>
        <dbReference type="ChEBI" id="CHEBI:456216"/>
        <dbReference type="EC" id="2.7.11.1"/>
    </reaction>
</comment>
<dbReference type="CDD" id="cd14014">
    <property type="entry name" value="STKc_PknB_like"/>
    <property type="match status" value="1"/>
</dbReference>
<dbReference type="InterPro" id="IPR005543">
    <property type="entry name" value="PASTA_dom"/>
</dbReference>
<evidence type="ECO:0000313" key="13">
    <source>
        <dbReference type="Proteomes" id="UP000062160"/>
    </source>
</evidence>
<dbReference type="PANTHER" id="PTHR43289">
    <property type="entry name" value="MITOGEN-ACTIVATED PROTEIN KINASE KINASE KINASE 20-RELATED"/>
    <property type="match status" value="1"/>
</dbReference>
<dbReference type="PROSITE" id="PS51178">
    <property type="entry name" value="PASTA"/>
    <property type="match status" value="3"/>
</dbReference>
<dbReference type="CDD" id="cd06577">
    <property type="entry name" value="PASTA_pknB"/>
    <property type="match status" value="3"/>
</dbReference>
<feature type="domain" description="Protein kinase" evidence="10">
    <location>
        <begin position="12"/>
        <end position="269"/>
    </location>
</feature>
<dbReference type="NCBIfam" id="NF033483">
    <property type="entry name" value="PknB_PASTA_kin"/>
    <property type="match status" value="1"/>
</dbReference>
<dbReference type="PANTHER" id="PTHR43289:SF34">
    <property type="entry name" value="SERINE_THREONINE-PROTEIN KINASE YBDM-RELATED"/>
    <property type="match status" value="1"/>
</dbReference>
<keyword evidence="6" id="KW-0067">ATP-binding</keyword>
<dbReference type="SMART" id="SM00740">
    <property type="entry name" value="PASTA"/>
    <property type="match status" value="3"/>
</dbReference>
<dbReference type="Proteomes" id="UP000062160">
    <property type="component" value="Unassembled WGS sequence"/>
</dbReference>
<dbReference type="Pfam" id="PF03793">
    <property type="entry name" value="PASTA"/>
    <property type="match status" value="3"/>
</dbReference>
<evidence type="ECO:0000313" key="12">
    <source>
        <dbReference type="EMBL" id="GAQ26074.1"/>
    </source>
</evidence>
<dbReference type="PROSITE" id="PS00108">
    <property type="entry name" value="PROTEIN_KINASE_ST"/>
    <property type="match status" value="1"/>
</dbReference>
<comment type="catalytic activity">
    <reaction evidence="8">
        <text>L-seryl-[protein] + ATP = O-phospho-L-seryl-[protein] + ADP + H(+)</text>
        <dbReference type="Rhea" id="RHEA:17989"/>
        <dbReference type="Rhea" id="RHEA-COMP:9863"/>
        <dbReference type="Rhea" id="RHEA-COMP:11604"/>
        <dbReference type="ChEBI" id="CHEBI:15378"/>
        <dbReference type="ChEBI" id="CHEBI:29999"/>
        <dbReference type="ChEBI" id="CHEBI:30616"/>
        <dbReference type="ChEBI" id="CHEBI:83421"/>
        <dbReference type="ChEBI" id="CHEBI:456216"/>
        <dbReference type="EC" id="2.7.11.1"/>
    </reaction>
</comment>
<evidence type="ECO:0000256" key="1">
    <source>
        <dbReference type="ARBA" id="ARBA00012513"/>
    </source>
</evidence>
<organism evidence="12">
    <name type="scientific">Tepidanaerobacter syntrophicus</name>
    <dbReference type="NCBI Taxonomy" id="224999"/>
    <lineage>
        <taxon>Bacteria</taxon>
        <taxon>Bacillati</taxon>
        <taxon>Bacillota</taxon>
        <taxon>Clostridia</taxon>
        <taxon>Thermosediminibacterales</taxon>
        <taxon>Tepidanaerobacteraceae</taxon>
        <taxon>Tepidanaerobacter</taxon>
    </lineage>
</organism>
<dbReference type="SMART" id="SM00220">
    <property type="entry name" value="S_TKc"/>
    <property type="match status" value="1"/>
</dbReference>
<evidence type="ECO:0000256" key="3">
    <source>
        <dbReference type="ARBA" id="ARBA00022679"/>
    </source>
</evidence>
<keyword evidence="2 12" id="KW-0723">Serine/threonine-protein kinase</keyword>
<feature type="domain" description="PASTA" evidence="11">
    <location>
        <begin position="350"/>
        <end position="417"/>
    </location>
</feature>
<evidence type="ECO:0000256" key="7">
    <source>
        <dbReference type="ARBA" id="ARBA00047899"/>
    </source>
</evidence>
<dbReference type="InterPro" id="IPR008271">
    <property type="entry name" value="Ser/Thr_kinase_AS"/>
</dbReference>
<sequence>MDIVGKTLGNRYTILEEISGGGMATVYKAKCSVLNRIVAIKILKPEFANDEEFVRRFRREAQAAASLSHPNIVGIYDVGEEDGLYYIVMEYVEGITLKEYIKQNFPIPIADVLEMGIQICDALECAHKNKIIHRDIKSQNIMITNDGRIKVTDFGIARAADGATITNSNNMFGSVQYFSPEQAKSDIVDERSDIYSLGVVLYEAFTGQLPFTGQTPVAIALKHIQEKPPLISQFIPGFPYELERIVQKCLAKSPDDRYQSAKMLRDDLIRALTNENIINFVSAPNVENTMVIDNLKDTLTTAANSGHKSDVSKPKKSRNILKGIGIALALVILFGIFSYAGTFLAKKYLEVQEVTVPSVVGMTEEEAIAEIEKQKLEAKVVDRVFDKAPAGQVISQDPEGGQKVKVNRPPIELVVSKGPKATTVPNVIGLSEEKGLEALKSKGLEARIILENSTEPEGTIIDQNPKEGFTLSEGESVDLTISVGPETITMPNLIGKTLDAAKALLKENDIAVGSVSEKHDQTPANTVIDQNPKAGASVSPGASVTLVVSSGPVEKKQIVVGPILLPSDVEETTVKIVVSDELGENRTAYLKKHKAEESPLNITIEGAGQMNIEVWLDDILYYKGTK</sequence>
<dbReference type="EMBL" id="DF977003">
    <property type="protein sequence ID" value="GAQ26074.1"/>
    <property type="molecule type" value="Genomic_DNA"/>
</dbReference>
<dbReference type="Gene3D" id="1.10.510.10">
    <property type="entry name" value="Transferase(Phosphotransferase) domain 1"/>
    <property type="match status" value="1"/>
</dbReference>
<dbReference type="FunFam" id="3.30.200.20:FF:000035">
    <property type="entry name" value="Serine/threonine protein kinase Stk1"/>
    <property type="match status" value="1"/>
</dbReference>
<evidence type="ECO:0000256" key="9">
    <source>
        <dbReference type="SAM" id="Phobius"/>
    </source>
</evidence>
<evidence type="ECO:0000256" key="2">
    <source>
        <dbReference type="ARBA" id="ARBA00022527"/>
    </source>
</evidence>
<evidence type="ECO:0000256" key="4">
    <source>
        <dbReference type="ARBA" id="ARBA00022741"/>
    </source>
</evidence>
<reference evidence="12" key="1">
    <citation type="journal article" date="2016" name="Genome Announc.">
        <title>Draft Genome Sequence of the Syntrophic Lactate-Degrading Bacterium Tepidanaerobacter syntrophicus JLT.</title>
        <authorList>
            <person name="Matsuura N."/>
            <person name="Ohashi A."/>
            <person name="Tourlousse D.M."/>
            <person name="Sekiguchi Y."/>
        </authorList>
    </citation>
    <scope>NUCLEOTIDE SEQUENCE [LARGE SCALE GENOMIC DNA]</scope>
    <source>
        <strain evidence="12">JL</strain>
    </source>
</reference>
<gene>
    <name evidence="12" type="ORF">TSYNT_9330</name>
</gene>
<evidence type="ECO:0000259" key="11">
    <source>
        <dbReference type="PROSITE" id="PS51178"/>
    </source>
</evidence>
<protein>
    <recommendedName>
        <fullName evidence="1">non-specific serine/threonine protein kinase</fullName>
        <ecNumber evidence="1">2.7.11.1</ecNumber>
    </recommendedName>
</protein>
<dbReference type="STRING" id="224999.GCA_001485475_02113"/>
<dbReference type="Pfam" id="PF00069">
    <property type="entry name" value="Pkinase"/>
    <property type="match status" value="1"/>
</dbReference>
<dbReference type="FunFam" id="1.10.510.10:FF:000021">
    <property type="entry name" value="Serine/threonine protein kinase"/>
    <property type="match status" value="1"/>
</dbReference>
<dbReference type="Gene3D" id="3.30.200.20">
    <property type="entry name" value="Phosphorylase Kinase, domain 1"/>
    <property type="match status" value="1"/>
</dbReference>
<dbReference type="SUPFAM" id="SSF56112">
    <property type="entry name" value="Protein kinase-like (PK-like)"/>
    <property type="match status" value="1"/>
</dbReference>
<dbReference type="AlphaFoldDB" id="A0A0U9HH96"/>
<dbReference type="InterPro" id="IPR011009">
    <property type="entry name" value="Kinase-like_dom_sf"/>
</dbReference>
<proteinExistence type="predicted"/>
<feature type="domain" description="PASTA" evidence="11">
    <location>
        <begin position="418"/>
        <end position="483"/>
    </location>
</feature>
<dbReference type="GO" id="GO:0004674">
    <property type="term" value="F:protein serine/threonine kinase activity"/>
    <property type="evidence" value="ECO:0007669"/>
    <property type="project" value="UniProtKB-KW"/>
</dbReference>
<evidence type="ECO:0000259" key="10">
    <source>
        <dbReference type="PROSITE" id="PS50011"/>
    </source>
</evidence>
<evidence type="ECO:0000256" key="8">
    <source>
        <dbReference type="ARBA" id="ARBA00048679"/>
    </source>
</evidence>
<keyword evidence="5 12" id="KW-0418">Kinase</keyword>
<dbReference type="EC" id="2.7.11.1" evidence="1"/>
<evidence type="ECO:0000256" key="6">
    <source>
        <dbReference type="ARBA" id="ARBA00022840"/>
    </source>
</evidence>
<dbReference type="Gene3D" id="3.30.10.20">
    <property type="match status" value="3"/>
</dbReference>
<feature type="transmembrane region" description="Helical" evidence="9">
    <location>
        <begin position="323"/>
        <end position="345"/>
    </location>
</feature>
<dbReference type="InterPro" id="IPR000719">
    <property type="entry name" value="Prot_kinase_dom"/>
</dbReference>
<keyword evidence="13" id="KW-1185">Reference proteome</keyword>
<keyword evidence="9" id="KW-1133">Transmembrane helix</keyword>
<name>A0A0U9HH96_9FIRM</name>
<accession>A0A0U9HH96</accession>
<keyword evidence="9" id="KW-0812">Transmembrane</keyword>
<keyword evidence="9" id="KW-0472">Membrane</keyword>
<keyword evidence="4" id="KW-0547">Nucleotide-binding</keyword>